<organism evidence="2 3">
    <name type="scientific">Wickerhamiella sorbophila</name>
    <dbReference type="NCBI Taxonomy" id="45607"/>
    <lineage>
        <taxon>Eukaryota</taxon>
        <taxon>Fungi</taxon>
        <taxon>Dikarya</taxon>
        <taxon>Ascomycota</taxon>
        <taxon>Saccharomycotina</taxon>
        <taxon>Dipodascomycetes</taxon>
        <taxon>Dipodascales</taxon>
        <taxon>Trichomonascaceae</taxon>
        <taxon>Wickerhamiella</taxon>
    </lineage>
</organism>
<evidence type="ECO:0000259" key="1">
    <source>
        <dbReference type="PROSITE" id="PS51186"/>
    </source>
</evidence>
<name>A0A2T0FNE2_9ASCO</name>
<evidence type="ECO:0000313" key="2">
    <source>
        <dbReference type="EMBL" id="PRT56508.1"/>
    </source>
</evidence>
<keyword evidence="3" id="KW-1185">Reference proteome</keyword>
<feature type="domain" description="N-acetyltransferase" evidence="1">
    <location>
        <begin position="34"/>
        <end position="195"/>
    </location>
</feature>
<comment type="caution">
    <text evidence="2">The sequence shown here is derived from an EMBL/GenBank/DDBJ whole genome shotgun (WGS) entry which is preliminary data.</text>
</comment>
<dbReference type="GO" id="GO:0016747">
    <property type="term" value="F:acyltransferase activity, transferring groups other than amino-acyl groups"/>
    <property type="evidence" value="ECO:0007669"/>
    <property type="project" value="InterPro"/>
</dbReference>
<dbReference type="GeneID" id="36517876"/>
<evidence type="ECO:0000313" key="3">
    <source>
        <dbReference type="Proteomes" id="UP000238350"/>
    </source>
</evidence>
<accession>A0A2T0FNE2</accession>
<sequence>MEPPHFEPIHTTLKNGQEVTVFGLVGHRDKIPPRILDVLHEMANAEILEGTTYPHEDDEIYDLEGFYNWWCSKFCAVMVAGSCTELTDDAQVVGSFYVKPNFPYGRNRHICNAGFLVSPEFRGTGAGYELGKIYLKWGPMLGYTYSMFNMVFVTNVGSVKIWDKLGFDRIGLIPKAAKLKGYDEYIDAIQFGKQF</sequence>
<dbReference type="OrthoDB" id="10264707at2759"/>
<dbReference type="Pfam" id="PF00583">
    <property type="entry name" value="Acetyltransf_1"/>
    <property type="match status" value="1"/>
</dbReference>
<dbReference type="InterPro" id="IPR016181">
    <property type="entry name" value="Acyl_CoA_acyltransferase"/>
</dbReference>
<dbReference type="SUPFAM" id="SSF55729">
    <property type="entry name" value="Acyl-CoA N-acyltransferases (Nat)"/>
    <property type="match status" value="1"/>
</dbReference>
<dbReference type="PANTHER" id="PTHR43138">
    <property type="entry name" value="ACETYLTRANSFERASE, GNAT FAMILY"/>
    <property type="match status" value="1"/>
</dbReference>
<dbReference type="RefSeq" id="XP_024666453.1">
    <property type="nucleotide sequence ID" value="XM_024810685.1"/>
</dbReference>
<dbReference type="InterPro" id="IPR052742">
    <property type="entry name" value="Mito_N-acetyltransferase"/>
</dbReference>
<dbReference type="STRING" id="45607.A0A2T0FNE2"/>
<protein>
    <submittedName>
        <fullName evidence="2">L-azetidine-2-carboxylic acid acetyltransferase</fullName>
    </submittedName>
</protein>
<reference evidence="2 3" key="1">
    <citation type="submission" date="2017-04" db="EMBL/GenBank/DDBJ databases">
        <title>Genome sequencing of [Candida] sorbophila.</title>
        <authorList>
            <person name="Ahn J.O."/>
        </authorList>
    </citation>
    <scope>NUCLEOTIDE SEQUENCE [LARGE SCALE GENOMIC DNA]</scope>
    <source>
        <strain evidence="2 3">DS02</strain>
    </source>
</reference>
<proteinExistence type="predicted"/>
<dbReference type="InterPro" id="IPR000182">
    <property type="entry name" value="GNAT_dom"/>
</dbReference>
<dbReference type="GO" id="GO:0005634">
    <property type="term" value="C:nucleus"/>
    <property type="evidence" value="ECO:0007669"/>
    <property type="project" value="TreeGrafter"/>
</dbReference>
<dbReference type="PANTHER" id="PTHR43138:SF1">
    <property type="entry name" value="N-ACETYLTRANSFERASE ACA1"/>
    <property type="match status" value="1"/>
</dbReference>
<dbReference type="PROSITE" id="PS51186">
    <property type="entry name" value="GNAT"/>
    <property type="match status" value="1"/>
</dbReference>
<dbReference type="Gene3D" id="3.40.630.30">
    <property type="match status" value="1"/>
</dbReference>
<dbReference type="AlphaFoldDB" id="A0A2T0FNE2"/>
<gene>
    <name evidence="2" type="ORF">B9G98_04128</name>
</gene>
<dbReference type="Proteomes" id="UP000238350">
    <property type="component" value="Unassembled WGS sequence"/>
</dbReference>
<dbReference type="EMBL" id="NDIQ01000022">
    <property type="protein sequence ID" value="PRT56508.1"/>
    <property type="molecule type" value="Genomic_DNA"/>
</dbReference>
<keyword evidence="2" id="KW-0808">Transferase</keyword>